<comment type="caution">
    <text evidence="2">The sequence shown here is derived from an EMBL/GenBank/DDBJ whole genome shotgun (WGS) entry which is preliminary data.</text>
</comment>
<evidence type="ECO:0000313" key="3">
    <source>
        <dbReference type="Proteomes" id="UP000266841"/>
    </source>
</evidence>
<dbReference type="AlphaFoldDB" id="K0THM2"/>
<evidence type="ECO:0000313" key="2">
    <source>
        <dbReference type="EMBL" id="EJK76970.1"/>
    </source>
</evidence>
<keyword evidence="3" id="KW-1185">Reference proteome</keyword>
<sequence length="474" mass="53773">MKKSVDEDLPAEEVRTSGDQEEENEYRRFLQEMPVLEGRENRAEATDLILLAYNLAHPDVKQDMEPFVLKPGRTAKSIIAAEVAKVRRSPKNAYTGIHGSNRKQRKARNVDFNNKKKIVASETCNMIVVVNGLIDHWQRGLVDLWETPCNWNEERRYYRIMTRVPKLLTFDYCQGLAKKLKGDASLGKNRDPVKTDEKYSIDILHGNFAICRNTQQDFDRGNLNVKDDAHYHESSKTVFQPIKVSNIAKKKNQGTESAYLSVDECSKFDVVKNWKGIKVPGTSCTMSMYLSHYNEEARGWREGEPRTAKVNLMAHQVVMSTARTLFLSASVPAHHMKGGMLDGVLDEGEDFGVKYECMSINPADRSIINGRISTKLFGEGLGFEGEEDYDDRLKKYTADNEDKLEDSDASRLCDGDHLWGRSEYTNGVTRVQTCSHRENICRSRVRGRAGDWLLPGMIGKGKYVNGDKVPELTT</sequence>
<proteinExistence type="predicted"/>
<gene>
    <name evidence="2" type="ORF">THAOC_01234</name>
</gene>
<feature type="compositionally biased region" description="Basic and acidic residues" evidence="1">
    <location>
        <begin position="1"/>
        <end position="18"/>
    </location>
</feature>
<protein>
    <submittedName>
        <fullName evidence="2">Uncharacterized protein</fullName>
    </submittedName>
</protein>
<dbReference type="EMBL" id="AGNL01001492">
    <property type="protein sequence ID" value="EJK76970.1"/>
    <property type="molecule type" value="Genomic_DNA"/>
</dbReference>
<feature type="region of interest" description="Disordered" evidence="1">
    <location>
        <begin position="1"/>
        <end position="25"/>
    </location>
</feature>
<name>K0THM2_THAOC</name>
<organism evidence="2 3">
    <name type="scientific">Thalassiosira oceanica</name>
    <name type="common">Marine diatom</name>
    <dbReference type="NCBI Taxonomy" id="159749"/>
    <lineage>
        <taxon>Eukaryota</taxon>
        <taxon>Sar</taxon>
        <taxon>Stramenopiles</taxon>
        <taxon>Ochrophyta</taxon>
        <taxon>Bacillariophyta</taxon>
        <taxon>Coscinodiscophyceae</taxon>
        <taxon>Thalassiosirophycidae</taxon>
        <taxon>Thalassiosirales</taxon>
        <taxon>Thalassiosiraceae</taxon>
        <taxon>Thalassiosira</taxon>
    </lineage>
</organism>
<accession>K0THM2</accession>
<reference evidence="2 3" key="1">
    <citation type="journal article" date="2012" name="Genome Biol.">
        <title>Genome and low-iron response of an oceanic diatom adapted to chronic iron limitation.</title>
        <authorList>
            <person name="Lommer M."/>
            <person name="Specht M."/>
            <person name="Roy A.S."/>
            <person name="Kraemer L."/>
            <person name="Andreson R."/>
            <person name="Gutowska M.A."/>
            <person name="Wolf J."/>
            <person name="Bergner S.V."/>
            <person name="Schilhabel M.B."/>
            <person name="Klostermeier U.C."/>
            <person name="Beiko R.G."/>
            <person name="Rosenstiel P."/>
            <person name="Hippler M."/>
            <person name="Laroche J."/>
        </authorList>
    </citation>
    <scope>NUCLEOTIDE SEQUENCE [LARGE SCALE GENOMIC DNA]</scope>
    <source>
        <strain evidence="2 3">CCMP1005</strain>
    </source>
</reference>
<dbReference type="Proteomes" id="UP000266841">
    <property type="component" value="Unassembled WGS sequence"/>
</dbReference>
<evidence type="ECO:0000256" key="1">
    <source>
        <dbReference type="SAM" id="MobiDB-lite"/>
    </source>
</evidence>